<feature type="domain" description="BAH" evidence="2">
    <location>
        <begin position="39"/>
        <end position="164"/>
    </location>
</feature>
<dbReference type="GO" id="GO:0003723">
    <property type="term" value="F:RNA binding"/>
    <property type="evidence" value="ECO:0007669"/>
    <property type="project" value="TreeGrafter"/>
</dbReference>
<dbReference type="PANTHER" id="PTHR47073:SF2">
    <property type="entry name" value="PROTEIN ANTI-SILENCING 1"/>
    <property type="match status" value="1"/>
</dbReference>
<dbReference type="InterPro" id="IPR001025">
    <property type="entry name" value="BAH_dom"/>
</dbReference>
<reference evidence="3" key="1">
    <citation type="journal article" date="2023" name="Nat. Commun.">
        <title>Diploid and tetraploid genomes of Acorus and the evolution of monocots.</title>
        <authorList>
            <person name="Ma L."/>
            <person name="Liu K.W."/>
            <person name="Li Z."/>
            <person name="Hsiao Y.Y."/>
            <person name="Qi Y."/>
            <person name="Fu T."/>
            <person name="Tang G.D."/>
            <person name="Zhang D."/>
            <person name="Sun W.H."/>
            <person name="Liu D.K."/>
            <person name="Li Y."/>
            <person name="Chen G.Z."/>
            <person name="Liu X.D."/>
            <person name="Liao X.Y."/>
            <person name="Jiang Y.T."/>
            <person name="Yu X."/>
            <person name="Hao Y."/>
            <person name="Huang J."/>
            <person name="Zhao X.W."/>
            <person name="Ke S."/>
            <person name="Chen Y.Y."/>
            <person name="Wu W.L."/>
            <person name="Hsu J.L."/>
            <person name="Lin Y.F."/>
            <person name="Huang M.D."/>
            <person name="Li C.Y."/>
            <person name="Huang L."/>
            <person name="Wang Z.W."/>
            <person name="Zhao X."/>
            <person name="Zhong W.Y."/>
            <person name="Peng D.H."/>
            <person name="Ahmad S."/>
            <person name="Lan S."/>
            <person name="Zhang J.S."/>
            <person name="Tsai W.C."/>
            <person name="Van de Peer Y."/>
            <person name="Liu Z.J."/>
        </authorList>
    </citation>
    <scope>NUCLEOTIDE SEQUENCE</scope>
    <source>
        <strain evidence="3">SCP</strain>
    </source>
</reference>
<gene>
    <name evidence="3" type="ORF">QJS04_geneDACA021359</name>
</gene>
<dbReference type="InterPro" id="IPR035979">
    <property type="entry name" value="RBD_domain_sf"/>
</dbReference>
<comment type="caution">
    <text evidence="3">The sequence shown here is derived from an EMBL/GenBank/DDBJ whole genome shotgun (WGS) entry which is preliminary data.</text>
</comment>
<dbReference type="EMBL" id="JAUJYN010000008">
    <property type="protein sequence ID" value="KAK1265697.1"/>
    <property type="molecule type" value="Genomic_DNA"/>
</dbReference>
<dbReference type="Proteomes" id="UP001179952">
    <property type="component" value="Unassembled WGS sequence"/>
</dbReference>
<dbReference type="PANTHER" id="PTHR47073">
    <property type="entry name" value="PROTEIN ANTI-SILENCING 1"/>
    <property type="match status" value="1"/>
</dbReference>
<protein>
    <recommendedName>
        <fullName evidence="2">BAH domain-containing protein</fullName>
    </recommendedName>
</protein>
<dbReference type="GO" id="GO:0003682">
    <property type="term" value="F:chromatin binding"/>
    <property type="evidence" value="ECO:0007669"/>
    <property type="project" value="InterPro"/>
</dbReference>
<feature type="region of interest" description="Disordered" evidence="1">
    <location>
        <begin position="241"/>
        <end position="267"/>
    </location>
</feature>
<accession>A0AAV9ANT1</accession>
<dbReference type="AlphaFoldDB" id="A0AAV9ANT1"/>
<reference evidence="3" key="2">
    <citation type="submission" date="2023-06" db="EMBL/GenBank/DDBJ databases">
        <authorList>
            <person name="Ma L."/>
            <person name="Liu K.-W."/>
            <person name="Li Z."/>
            <person name="Hsiao Y.-Y."/>
            <person name="Qi Y."/>
            <person name="Fu T."/>
            <person name="Tang G."/>
            <person name="Zhang D."/>
            <person name="Sun W.-H."/>
            <person name="Liu D.-K."/>
            <person name="Li Y."/>
            <person name="Chen G.-Z."/>
            <person name="Liu X.-D."/>
            <person name="Liao X.-Y."/>
            <person name="Jiang Y.-T."/>
            <person name="Yu X."/>
            <person name="Hao Y."/>
            <person name="Huang J."/>
            <person name="Zhao X.-W."/>
            <person name="Ke S."/>
            <person name="Chen Y.-Y."/>
            <person name="Wu W.-L."/>
            <person name="Hsu J.-L."/>
            <person name="Lin Y.-F."/>
            <person name="Huang M.-D."/>
            <person name="Li C.-Y."/>
            <person name="Huang L."/>
            <person name="Wang Z.-W."/>
            <person name="Zhao X."/>
            <person name="Zhong W.-Y."/>
            <person name="Peng D.-H."/>
            <person name="Ahmad S."/>
            <person name="Lan S."/>
            <person name="Zhang J.-S."/>
            <person name="Tsai W.-C."/>
            <person name="Van De Peer Y."/>
            <person name="Liu Z.-J."/>
        </authorList>
    </citation>
    <scope>NUCLEOTIDE SEQUENCE</scope>
    <source>
        <strain evidence="3">SCP</strain>
        <tissue evidence="3">Leaves</tissue>
    </source>
</reference>
<dbReference type="SUPFAM" id="SSF54928">
    <property type="entry name" value="RNA-binding domain, RBD"/>
    <property type="match status" value="1"/>
</dbReference>
<evidence type="ECO:0000256" key="1">
    <source>
        <dbReference type="SAM" id="MobiDB-lite"/>
    </source>
</evidence>
<evidence type="ECO:0000313" key="4">
    <source>
        <dbReference type="Proteomes" id="UP001179952"/>
    </source>
</evidence>
<dbReference type="Pfam" id="PF01426">
    <property type="entry name" value="BAH"/>
    <property type="match status" value="1"/>
</dbReference>
<dbReference type="Gene3D" id="2.30.30.490">
    <property type="match status" value="1"/>
</dbReference>
<proteinExistence type="predicted"/>
<name>A0AAV9ANT1_ACOGR</name>
<feature type="region of interest" description="Disordered" evidence="1">
    <location>
        <begin position="344"/>
        <end position="385"/>
    </location>
</feature>
<organism evidence="3 4">
    <name type="scientific">Acorus gramineus</name>
    <name type="common">Dwarf sweet flag</name>
    <dbReference type="NCBI Taxonomy" id="55184"/>
    <lineage>
        <taxon>Eukaryota</taxon>
        <taxon>Viridiplantae</taxon>
        <taxon>Streptophyta</taxon>
        <taxon>Embryophyta</taxon>
        <taxon>Tracheophyta</taxon>
        <taxon>Spermatophyta</taxon>
        <taxon>Magnoliopsida</taxon>
        <taxon>Liliopsida</taxon>
        <taxon>Acoraceae</taxon>
        <taxon>Acorus</taxon>
    </lineage>
</organism>
<evidence type="ECO:0000259" key="2">
    <source>
        <dbReference type="PROSITE" id="PS51038"/>
    </source>
</evidence>
<dbReference type="InterPro" id="IPR043151">
    <property type="entry name" value="BAH_sf"/>
</dbReference>
<sequence length="598" mass="67855">MPHLARTDNEVEFLWGKKRGVGGKNRGVRFYESFTYDGDEYSLYDCAYFYKEGMKEPYIGKIVKIWEQPDRKKKVKALWFFHPMEIRNWLNDYQPLEKEIFLATGEGKGISNINPLEAIAGKCNVVCSSTDQRNPQPSEEELKMADYIFHCTFDVGTLNISDKIGDSVAGIEVSFIFNQKGQIAKSATADVRANGKLKIENNGTTVSEKDQILSDKLDDRPLKKMKATVASAKVKDDIGLGESAYNSNKEDVKPSNPPDSSEEKTKTRIVKDSVCPEKETSKLKVDDTRAQKLSCNSDAVDGKASNEKAKTRIVKDSVCLEKETLKLKVDDTRARLSCNSDAVDGQASHKKEKTRIAEDSVKGSVKVKKTDEQSSRPSNGTLLKSSLDRLPSKTEKLLNQTSEVAKKQEIDKSNWFKQEPWEDKMKTAAEEGTLVLLQNLDPSNTSKDVEDLISRAFQKKCDARMVRWTTFSSPYSGRAFAIFKSKKDAAEALMKLEKHSLILPNKRPLVGSQGLQGMPELHRKFFGHLFIDKFRPVMQREEMKKAVSTSHCSQPNTIEYEMAMDWEFLQEKSKEQWKALNKGHENEVKQLKKHWKMK</sequence>
<keyword evidence="4" id="KW-1185">Reference proteome</keyword>
<dbReference type="Gene3D" id="3.30.70.330">
    <property type="match status" value="1"/>
</dbReference>
<evidence type="ECO:0000313" key="3">
    <source>
        <dbReference type="EMBL" id="KAK1265697.1"/>
    </source>
</evidence>
<dbReference type="CDD" id="cd00590">
    <property type="entry name" value="RRM_SF"/>
    <property type="match status" value="1"/>
</dbReference>
<dbReference type="InterPro" id="IPR012677">
    <property type="entry name" value="Nucleotide-bd_a/b_plait_sf"/>
</dbReference>
<dbReference type="FunFam" id="2.30.30.490:FF:000017">
    <property type="entry name" value="Bromo-adjacent homology (BAH) domain-containing protein"/>
    <property type="match status" value="1"/>
</dbReference>
<dbReference type="PROSITE" id="PS51038">
    <property type="entry name" value="BAH"/>
    <property type="match status" value="1"/>
</dbReference>
<feature type="compositionally biased region" description="Polar residues" evidence="1">
    <location>
        <begin position="375"/>
        <end position="384"/>
    </location>
</feature>